<organism>
    <name type="scientific">Branchiostoma floridae</name>
    <name type="common">Florida lancelet</name>
    <name type="synonym">Amphioxus</name>
    <dbReference type="NCBI Taxonomy" id="7739"/>
    <lineage>
        <taxon>Eukaryota</taxon>
        <taxon>Metazoa</taxon>
        <taxon>Chordata</taxon>
        <taxon>Cephalochordata</taxon>
        <taxon>Leptocardii</taxon>
        <taxon>Amphioxiformes</taxon>
        <taxon>Branchiostomatidae</taxon>
        <taxon>Branchiostoma</taxon>
    </lineage>
</organism>
<evidence type="ECO:0000313" key="3">
    <source>
        <dbReference type="EMBL" id="EEN55675.1"/>
    </source>
</evidence>
<gene>
    <name evidence="3" type="ORF">BRAFLDRAFT_119371</name>
</gene>
<feature type="compositionally biased region" description="Low complexity" evidence="1">
    <location>
        <begin position="475"/>
        <end position="484"/>
    </location>
</feature>
<feature type="compositionally biased region" description="Basic and acidic residues" evidence="1">
    <location>
        <begin position="571"/>
        <end position="585"/>
    </location>
</feature>
<feature type="transmembrane region" description="Helical" evidence="2">
    <location>
        <begin position="661"/>
        <end position="684"/>
    </location>
</feature>
<evidence type="ECO:0000256" key="1">
    <source>
        <dbReference type="SAM" id="MobiDB-lite"/>
    </source>
</evidence>
<feature type="region of interest" description="Disordered" evidence="1">
    <location>
        <begin position="567"/>
        <end position="590"/>
    </location>
</feature>
<dbReference type="EMBL" id="GG666557">
    <property type="protein sequence ID" value="EEN55675.1"/>
    <property type="molecule type" value="Genomic_DNA"/>
</dbReference>
<protein>
    <submittedName>
        <fullName evidence="3">Uncharacterized protein</fullName>
    </submittedName>
</protein>
<dbReference type="AlphaFoldDB" id="C3YVF2"/>
<evidence type="ECO:0000256" key="2">
    <source>
        <dbReference type="SAM" id="Phobius"/>
    </source>
</evidence>
<feature type="compositionally biased region" description="Polar residues" evidence="1">
    <location>
        <begin position="443"/>
        <end position="455"/>
    </location>
</feature>
<feature type="region of interest" description="Disordered" evidence="1">
    <location>
        <begin position="1"/>
        <end position="27"/>
    </location>
</feature>
<accession>C3YVF2</accession>
<feature type="region of interest" description="Disordered" evidence="1">
    <location>
        <begin position="424"/>
        <end position="510"/>
    </location>
</feature>
<feature type="compositionally biased region" description="Polar residues" evidence="1">
    <location>
        <begin position="464"/>
        <end position="474"/>
    </location>
</feature>
<feature type="compositionally biased region" description="Polar residues" evidence="1">
    <location>
        <begin position="485"/>
        <end position="507"/>
    </location>
</feature>
<keyword evidence="2" id="KW-1133">Transmembrane helix</keyword>
<keyword evidence="2" id="KW-0472">Membrane</keyword>
<keyword evidence="2" id="KW-0812">Transmembrane</keyword>
<feature type="region of interest" description="Disordered" evidence="1">
    <location>
        <begin position="609"/>
        <end position="629"/>
    </location>
</feature>
<reference evidence="3" key="1">
    <citation type="journal article" date="2008" name="Nature">
        <title>The amphioxus genome and the evolution of the chordate karyotype.</title>
        <authorList>
            <consortium name="US DOE Joint Genome Institute (JGI-PGF)"/>
            <person name="Putnam N.H."/>
            <person name="Butts T."/>
            <person name="Ferrier D.E.K."/>
            <person name="Furlong R.F."/>
            <person name="Hellsten U."/>
            <person name="Kawashima T."/>
            <person name="Robinson-Rechavi M."/>
            <person name="Shoguchi E."/>
            <person name="Terry A."/>
            <person name="Yu J.-K."/>
            <person name="Benito-Gutierrez E.L."/>
            <person name="Dubchak I."/>
            <person name="Garcia-Fernandez J."/>
            <person name="Gibson-Brown J.J."/>
            <person name="Grigoriev I.V."/>
            <person name="Horton A.C."/>
            <person name="de Jong P.J."/>
            <person name="Jurka J."/>
            <person name="Kapitonov V.V."/>
            <person name="Kohara Y."/>
            <person name="Kuroki Y."/>
            <person name="Lindquist E."/>
            <person name="Lucas S."/>
            <person name="Osoegawa K."/>
            <person name="Pennacchio L.A."/>
            <person name="Salamov A.A."/>
            <person name="Satou Y."/>
            <person name="Sauka-Spengler T."/>
            <person name="Schmutz J."/>
            <person name="Shin-I T."/>
            <person name="Toyoda A."/>
            <person name="Bronner-Fraser M."/>
            <person name="Fujiyama A."/>
            <person name="Holland L.Z."/>
            <person name="Holland P.W.H."/>
            <person name="Satoh N."/>
            <person name="Rokhsar D.S."/>
        </authorList>
    </citation>
    <scope>NUCLEOTIDE SEQUENCE [LARGE SCALE GENOMIC DNA]</scope>
    <source>
        <strain evidence="3">S238N-H82</strain>
        <tissue evidence="3">Testes</tissue>
    </source>
</reference>
<dbReference type="InParanoid" id="C3YVF2"/>
<proteinExistence type="predicted"/>
<feature type="compositionally biased region" description="Polar residues" evidence="1">
    <location>
        <begin position="1"/>
        <end position="10"/>
    </location>
</feature>
<name>C3YVF2_BRAFL</name>
<sequence>MAKDNTNMASRITMRDGMTGTSSNPVPGKPALRPVSCDGNHCIAPYAVSHHEGDGNGGNSDVSTENGATAWNVETITNIVPGNADIEPYAFSYICQDHIVSAETSLEVAKEPFHEGDGNGGKSDVSTDNGATAWNVETITNIVPGNADIEPYAFSYMCQGHIVSVETSLEEAKEPFRKTRTALININEVSTKLVRCHSSRVDVDTTIARDDRNVQRLRHPPISLHPNQMYAQKDIAELNFHTETPLQKTRMALDSSNNVSTELSGCHSSRVDVDTNFARDDRNVQRLRHPPTSLHPNPMYAQNDSAKLNVNTEPPLGSANSGGKSFTKSCVVQYQTGDKNGDVEIPTESNSASEDEETFHIVNLHVDNIEPYALAYTYHDDIEESPEEMTTMEPCQKAKTASSSNDDVSAKLVRCDYRNDDDTMGFPGNDSARHDILHPPSRLQPNSICDSNTRDPNLLYPASTLDSNPTSKEQNNPSYNSPSPQNAEKPNSAYGQNDQPDFNSTESEGILRIDPYAIRYQEDDDISSDIQARHPVSENGQTIDIDLGDNEPIQPYAVAFGCQSDMPSVKKTKETHEKESSKKTTSDSNTISTSFAGCDSLQNDAVDSVSKDEGKCHVHNRRRSPNTLHANPMYARSDLIPNPMYAPNVGQQAIRGKRCCFAVVAAIVLAVSLTICGIVLAMFLSTHGSPLVEQTVNTTYATGQSDVNTTYIPGQSNVNSTYIPGQSDVNTTYIPGRSNVNSTYIPGQSDLNSTYIPGQSNVNTTYIPGQSDVNTTYIPGNPAFSSSKRTTTLKPISISTSLKHTSKSYTEFSE</sequence>
<feature type="region of interest" description="Disordered" evidence="1">
    <location>
        <begin position="386"/>
        <end position="408"/>
    </location>
</feature>